<dbReference type="RefSeq" id="WP_231448047.1">
    <property type="nucleotide sequence ID" value="NZ_JAJOMB010000021.1"/>
</dbReference>
<evidence type="ECO:0000313" key="5">
    <source>
        <dbReference type="Proteomes" id="UP001138997"/>
    </source>
</evidence>
<dbReference type="EMBL" id="JAJOMB010000021">
    <property type="protein sequence ID" value="MCD5315243.1"/>
    <property type="molecule type" value="Genomic_DNA"/>
</dbReference>
<dbReference type="PANTHER" id="PTHR30290">
    <property type="entry name" value="PERIPLASMIC BINDING COMPONENT OF ABC TRANSPORTER"/>
    <property type="match status" value="1"/>
</dbReference>
<dbReference type="GO" id="GO:0015833">
    <property type="term" value="P:peptide transport"/>
    <property type="evidence" value="ECO:0007669"/>
    <property type="project" value="TreeGrafter"/>
</dbReference>
<accession>A0A9X1NLG0</accession>
<comment type="caution">
    <text evidence="4">The sequence shown here is derived from an EMBL/GenBank/DDBJ whole genome shotgun (WGS) entry which is preliminary data.</text>
</comment>
<keyword evidence="2" id="KW-0732">Signal</keyword>
<name>A0A9X1NLG0_9ACTN</name>
<dbReference type="Proteomes" id="UP001138997">
    <property type="component" value="Unassembled WGS sequence"/>
</dbReference>
<dbReference type="GO" id="GO:0043190">
    <property type="term" value="C:ATP-binding cassette (ABC) transporter complex"/>
    <property type="evidence" value="ECO:0007669"/>
    <property type="project" value="InterPro"/>
</dbReference>
<dbReference type="Gene3D" id="3.90.76.10">
    <property type="entry name" value="Dipeptide-binding Protein, Domain 1"/>
    <property type="match status" value="1"/>
</dbReference>
<dbReference type="PANTHER" id="PTHR30290:SF83">
    <property type="entry name" value="ABC TRANSPORTER SUBSTRATE-BINDING PROTEIN"/>
    <property type="match status" value="1"/>
</dbReference>
<dbReference type="InterPro" id="IPR030678">
    <property type="entry name" value="Peptide/Ni-bd"/>
</dbReference>
<dbReference type="GO" id="GO:0042597">
    <property type="term" value="C:periplasmic space"/>
    <property type="evidence" value="ECO:0007669"/>
    <property type="project" value="UniProtKB-ARBA"/>
</dbReference>
<feature type="compositionally biased region" description="Basic and acidic residues" evidence="1">
    <location>
        <begin position="159"/>
        <end position="169"/>
    </location>
</feature>
<evidence type="ECO:0000313" key="4">
    <source>
        <dbReference type="EMBL" id="MCD5315243.1"/>
    </source>
</evidence>
<keyword evidence="5" id="KW-1185">Reference proteome</keyword>
<dbReference type="AlphaFoldDB" id="A0A9X1NLG0"/>
<feature type="region of interest" description="Disordered" evidence="1">
    <location>
        <begin position="152"/>
        <end position="172"/>
    </location>
</feature>
<evidence type="ECO:0000256" key="1">
    <source>
        <dbReference type="SAM" id="MobiDB-lite"/>
    </source>
</evidence>
<organism evidence="4 5">
    <name type="scientific">Kineosporia babensis</name>
    <dbReference type="NCBI Taxonomy" id="499548"/>
    <lineage>
        <taxon>Bacteria</taxon>
        <taxon>Bacillati</taxon>
        <taxon>Actinomycetota</taxon>
        <taxon>Actinomycetes</taxon>
        <taxon>Kineosporiales</taxon>
        <taxon>Kineosporiaceae</taxon>
        <taxon>Kineosporia</taxon>
    </lineage>
</organism>
<dbReference type="Gene3D" id="3.10.105.10">
    <property type="entry name" value="Dipeptide-binding Protein, Domain 3"/>
    <property type="match status" value="1"/>
</dbReference>
<dbReference type="CDD" id="cd00995">
    <property type="entry name" value="PBP2_NikA_DppA_OppA_like"/>
    <property type="match status" value="1"/>
</dbReference>
<dbReference type="PIRSF" id="PIRSF002741">
    <property type="entry name" value="MppA"/>
    <property type="match status" value="1"/>
</dbReference>
<feature type="chain" id="PRO_5040734727" evidence="2">
    <location>
        <begin position="25"/>
        <end position="549"/>
    </location>
</feature>
<dbReference type="SUPFAM" id="SSF53850">
    <property type="entry name" value="Periplasmic binding protein-like II"/>
    <property type="match status" value="1"/>
</dbReference>
<dbReference type="InterPro" id="IPR000914">
    <property type="entry name" value="SBP_5_dom"/>
</dbReference>
<reference evidence="4" key="1">
    <citation type="submission" date="2021-11" db="EMBL/GenBank/DDBJ databases">
        <title>Streptomyces corallinus and Kineosporia corallina sp. nov., two new coral-derived marine actinobacteria.</title>
        <authorList>
            <person name="Buangrab K."/>
            <person name="Sutthacheep M."/>
            <person name="Yeemin T."/>
            <person name="Harunari E."/>
            <person name="Igarashi Y."/>
            <person name="Sripreechasak P."/>
            <person name="Kanchanasin P."/>
            <person name="Tanasupawat S."/>
            <person name="Phongsopitanun W."/>
        </authorList>
    </citation>
    <scope>NUCLEOTIDE SEQUENCE</scope>
    <source>
        <strain evidence="4">JCM 31032</strain>
    </source>
</reference>
<gene>
    <name evidence="4" type="ORF">LR394_30510</name>
</gene>
<proteinExistence type="predicted"/>
<dbReference type="InterPro" id="IPR039424">
    <property type="entry name" value="SBP_5"/>
</dbReference>
<dbReference type="Gene3D" id="3.40.190.10">
    <property type="entry name" value="Periplasmic binding protein-like II"/>
    <property type="match status" value="1"/>
</dbReference>
<sequence length="549" mass="59204">MKQRRLLAASALFAAGALALTACGGGSDDEGDGGGATNPDASITIYNVKPQNPLVPGNTNEVAGGVILDNTFRGLVDYNPDNAAPEMSMAESIESDDNITWTVKLKEGQTFQDGTPVDADSFINAWNWTAYGPNAALNSYFFSSFDGFEALNPADPDEDGPKEAPKPKTETLSGLKKVSDTEFTVKLASAQSFFPTMVGYTAFYPLPQAFFDDPEAFGKKPIGNGPFQVTEGNGDTGFTLDVWSGYKGEDKPKIAQAIFKTYTSDSAAYSDVLAGNLDFLEQVPPSALVDNQYQEESDGHFVDKAVGIIQTVTLPQYADGFKDNPDLGKALSLAIDRDTITKNVFNSARTPATGWVSPIVDGYKAGACGEFCTFDAAKAKEYFDKQDFKGPFSFSYNGDSPGNKETAEAVCNSIKNALGVECNAKPYVDFATLRADVVGRKMDNMHRSGWQMDYPHIQNFLEPLYLTGAGSNDGEFSSPKFDALIKEANAAEGDEALTLYQEAEAVLAENMTVIPLWYQAQQSVWSERLSNVKVTPRSTLDLSSVTATD</sequence>
<feature type="signal peptide" evidence="2">
    <location>
        <begin position="1"/>
        <end position="24"/>
    </location>
</feature>
<evidence type="ECO:0000259" key="3">
    <source>
        <dbReference type="Pfam" id="PF00496"/>
    </source>
</evidence>
<feature type="domain" description="Solute-binding protein family 5" evidence="3">
    <location>
        <begin position="86"/>
        <end position="470"/>
    </location>
</feature>
<protein>
    <submittedName>
        <fullName evidence="4">ABC transporter substrate-binding protein</fullName>
    </submittedName>
</protein>
<evidence type="ECO:0000256" key="2">
    <source>
        <dbReference type="SAM" id="SignalP"/>
    </source>
</evidence>
<dbReference type="GO" id="GO:1904680">
    <property type="term" value="F:peptide transmembrane transporter activity"/>
    <property type="evidence" value="ECO:0007669"/>
    <property type="project" value="TreeGrafter"/>
</dbReference>
<dbReference type="PROSITE" id="PS51257">
    <property type="entry name" value="PROKAR_LIPOPROTEIN"/>
    <property type="match status" value="1"/>
</dbReference>
<dbReference type="Pfam" id="PF00496">
    <property type="entry name" value="SBP_bac_5"/>
    <property type="match status" value="1"/>
</dbReference>